<protein>
    <submittedName>
        <fullName evidence="3">Glycosyltransferase family 2 protein</fullName>
    </submittedName>
</protein>
<dbReference type="Pfam" id="PF00535">
    <property type="entry name" value="Glycos_transf_2"/>
    <property type="match status" value="1"/>
</dbReference>
<organism evidence="3 4">
    <name type="scientific">Paenibacillus gansuensis</name>
    <dbReference type="NCBI Taxonomy" id="306542"/>
    <lineage>
        <taxon>Bacteria</taxon>
        <taxon>Bacillati</taxon>
        <taxon>Bacillota</taxon>
        <taxon>Bacilli</taxon>
        <taxon>Bacillales</taxon>
        <taxon>Paenibacillaceae</taxon>
        <taxon>Paenibacillus</taxon>
    </lineage>
</organism>
<dbReference type="SUPFAM" id="SSF53448">
    <property type="entry name" value="Nucleotide-diphospho-sugar transferases"/>
    <property type="match status" value="1"/>
</dbReference>
<dbReference type="InterPro" id="IPR029044">
    <property type="entry name" value="Nucleotide-diphossugar_trans"/>
</dbReference>
<feature type="region of interest" description="Disordered" evidence="1">
    <location>
        <begin position="1"/>
        <end position="38"/>
    </location>
</feature>
<keyword evidence="4" id="KW-1185">Reference proteome</keyword>
<evidence type="ECO:0000256" key="1">
    <source>
        <dbReference type="SAM" id="MobiDB-lite"/>
    </source>
</evidence>
<feature type="domain" description="Glycosyltransferase 2-like" evidence="2">
    <location>
        <begin position="145"/>
        <end position="252"/>
    </location>
</feature>
<evidence type="ECO:0000313" key="4">
    <source>
        <dbReference type="Proteomes" id="UP001597541"/>
    </source>
</evidence>
<gene>
    <name evidence="3" type="ORF">ACFSUF_07965</name>
</gene>
<accession>A0ABW5PB52</accession>
<dbReference type="Proteomes" id="UP001597541">
    <property type="component" value="Unassembled WGS sequence"/>
</dbReference>
<name>A0ABW5PB52_9BACL</name>
<dbReference type="Gene3D" id="3.90.550.10">
    <property type="entry name" value="Spore Coat Polysaccharide Biosynthesis Protein SpsA, Chain A"/>
    <property type="match status" value="1"/>
</dbReference>
<comment type="caution">
    <text evidence="3">The sequence shown here is derived from an EMBL/GenBank/DDBJ whole genome shotgun (WGS) entry which is preliminary data.</text>
</comment>
<evidence type="ECO:0000259" key="2">
    <source>
        <dbReference type="Pfam" id="PF00535"/>
    </source>
</evidence>
<dbReference type="EMBL" id="JBHUME010000007">
    <property type="protein sequence ID" value="MFD2612354.1"/>
    <property type="molecule type" value="Genomic_DNA"/>
</dbReference>
<reference evidence="4" key="1">
    <citation type="journal article" date="2019" name="Int. J. Syst. Evol. Microbiol.">
        <title>The Global Catalogue of Microorganisms (GCM) 10K type strain sequencing project: providing services to taxonomists for standard genome sequencing and annotation.</title>
        <authorList>
            <consortium name="The Broad Institute Genomics Platform"/>
            <consortium name="The Broad Institute Genome Sequencing Center for Infectious Disease"/>
            <person name="Wu L."/>
            <person name="Ma J."/>
        </authorList>
    </citation>
    <scope>NUCLEOTIDE SEQUENCE [LARGE SCALE GENOMIC DNA]</scope>
    <source>
        <strain evidence="4">KCTC 3950</strain>
    </source>
</reference>
<evidence type="ECO:0000313" key="3">
    <source>
        <dbReference type="EMBL" id="MFD2612354.1"/>
    </source>
</evidence>
<sequence>MKRRLPGRKTKRSKMLPGRSGRKGRIRTKGKRAFPGSRKGLRSRIGRIRLKTARKSNSAARRNWTNIAYEAGLQEGSQQAFGHTAGDKLAVNRLWAKWFLASEKHMPWAVYQLAAKAFLKGIYHKSAAPVPPWVLLPVQGTVGAVLTVMNEEDSIPSVSEQLARLPLDELVIVVNGTSDRSFPLLRSTLPAVIVHYAQPLGHDVGRSVGAKLTTADIVLFLDGDFAIQAEHLVPFVHAVQQGSDLALNNITPYLSAFMYRDNVTVMKEFVNRALGRADLHANSLTAVPHALSRRAIEELGCRKLMIPPAAQTAALQRGLRVTAPSSVDVITRNKLKRNNAGSNNLVAEMIVGDHLEGLQEALEAGGSRLSYGDQIRNRTMAEMKQA</sequence>
<dbReference type="InterPro" id="IPR001173">
    <property type="entry name" value="Glyco_trans_2-like"/>
</dbReference>
<feature type="compositionally biased region" description="Basic residues" evidence="1">
    <location>
        <begin position="1"/>
        <end position="32"/>
    </location>
</feature>
<dbReference type="RefSeq" id="WP_377601854.1">
    <property type="nucleotide sequence ID" value="NZ_JBHUME010000007.1"/>
</dbReference>
<proteinExistence type="predicted"/>